<keyword evidence="2" id="KW-1185">Reference proteome</keyword>
<comment type="caution">
    <text evidence="1">The sequence shown here is derived from an EMBL/GenBank/DDBJ whole genome shotgun (WGS) entry which is preliminary data.</text>
</comment>
<protein>
    <submittedName>
        <fullName evidence="1">Uncharacterized protein</fullName>
    </submittedName>
</protein>
<reference evidence="1" key="1">
    <citation type="journal article" date="2023" name="Plant J.">
        <title>Genome sequences and population genomics provide insights into the demographic history, inbreeding, and mutation load of two 'living fossil' tree species of Dipteronia.</title>
        <authorList>
            <person name="Feng Y."/>
            <person name="Comes H.P."/>
            <person name="Chen J."/>
            <person name="Zhu S."/>
            <person name="Lu R."/>
            <person name="Zhang X."/>
            <person name="Li P."/>
            <person name="Qiu J."/>
            <person name="Olsen K.M."/>
            <person name="Qiu Y."/>
        </authorList>
    </citation>
    <scope>NUCLEOTIDE SEQUENCE</scope>
    <source>
        <strain evidence="1">KIB01</strain>
    </source>
</reference>
<organism evidence="1 2">
    <name type="scientific">Dipteronia dyeriana</name>
    <dbReference type="NCBI Taxonomy" id="168575"/>
    <lineage>
        <taxon>Eukaryota</taxon>
        <taxon>Viridiplantae</taxon>
        <taxon>Streptophyta</taxon>
        <taxon>Embryophyta</taxon>
        <taxon>Tracheophyta</taxon>
        <taxon>Spermatophyta</taxon>
        <taxon>Magnoliopsida</taxon>
        <taxon>eudicotyledons</taxon>
        <taxon>Gunneridae</taxon>
        <taxon>Pentapetalae</taxon>
        <taxon>rosids</taxon>
        <taxon>malvids</taxon>
        <taxon>Sapindales</taxon>
        <taxon>Sapindaceae</taxon>
        <taxon>Hippocastanoideae</taxon>
        <taxon>Acereae</taxon>
        <taxon>Dipteronia</taxon>
    </lineage>
</organism>
<name>A0AAD9XS65_9ROSI</name>
<proteinExistence type="predicted"/>
<evidence type="ECO:0000313" key="1">
    <source>
        <dbReference type="EMBL" id="KAK2664476.1"/>
    </source>
</evidence>
<sequence length="102" mass="11216">MSHLPEKNQINVTYGGYMVAFAGRIYAARSIPITVSDTRTITKYTLTSPLNAGTVLSFFLKLCWNGIALPALCHVYSCTVLCRTCSERVLAAIRALEILLFA</sequence>
<dbReference type="Proteomes" id="UP001280121">
    <property type="component" value="Unassembled WGS sequence"/>
</dbReference>
<accession>A0AAD9XS65</accession>
<dbReference type="EMBL" id="JANJYI010000001">
    <property type="protein sequence ID" value="KAK2664476.1"/>
    <property type="molecule type" value="Genomic_DNA"/>
</dbReference>
<gene>
    <name evidence="1" type="ORF">Ddye_003050</name>
</gene>
<dbReference type="AlphaFoldDB" id="A0AAD9XS65"/>
<evidence type="ECO:0000313" key="2">
    <source>
        <dbReference type="Proteomes" id="UP001280121"/>
    </source>
</evidence>